<dbReference type="InterPro" id="IPR036179">
    <property type="entry name" value="Ig-like_dom_sf"/>
</dbReference>
<accession>A0A9W9Y8J3</accession>
<evidence type="ECO:0008006" key="3">
    <source>
        <dbReference type="Google" id="ProtNLM"/>
    </source>
</evidence>
<proteinExistence type="predicted"/>
<evidence type="ECO:0000313" key="1">
    <source>
        <dbReference type="EMBL" id="KAJ7323722.1"/>
    </source>
</evidence>
<dbReference type="Gene3D" id="2.60.40.10">
    <property type="entry name" value="Immunoglobulins"/>
    <property type="match status" value="1"/>
</dbReference>
<sequence>MSHFNGLLHGAKVVLGVYSVLPRSRQNHSQYGLLHLQTHYLLSKSEDLTLSWSYNINGTLAYAKLFYIGDSQSKKLIALKPSVGSGDINMDAAFQDRFFLNISDTQALVKILAVQRSDKGTYRYEITNLDLVSISSDVEIIVLCE</sequence>
<evidence type="ECO:0000313" key="2">
    <source>
        <dbReference type="Proteomes" id="UP001163046"/>
    </source>
</evidence>
<dbReference type="EMBL" id="MU827812">
    <property type="protein sequence ID" value="KAJ7323722.1"/>
    <property type="molecule type" value="Genomic_DNA"/>
</dbReference>
<comment type="caution">
    <text evidence="1">The sequence shown here is derived from an EMBL/GenBank/DDBJ whole genome shotgun (WGS) entry which is preliminary data.</text>
</comment>
<dbReference type="OrthoDB" id="10623048at2759"/>
<name>A0A9W9Y8J3_9CNID</name>
<organism evidence="1 2">
    <name type="scientific">Desmophyllum pertusum</name>
    <dbReference type="NCBI Taxonomy" id="174260"/>
    <lineage>
        <taxon>Eukaryota</taxon>
        <taxon>Metazoa</taxon>
        <taxon>Cnidaria</taxon>
        <taxon>Anthozoa</taxon>
        <taxon>Hexacorallia</taxon>
        <taxon>Scleractinia</taxon>
        <taxon>Caryophylliina</taxon>
        <taxon>Caryophylliidae</taxon>
        <taxon>Desmophyllum</taxon>
    </lineage>
</organism>
<dbReference type="SUPFAM" id="SSF48726">
    <property type="entry name" value="Immunoglobulin"/>
    <property type="match status" value="1"/>
</dbReference>
<protein>
    <recommendedName>
        <fullName evidence="3">Immunoglobulin V-set domain-containing protein</fullName>
    </recommendedName>
</protein>
<dbReference type="Proteomes" id="UP001163046">
    <property type="component" value="Unassembled WGS sequence"/>
</dbReference>
<reference evidence="1" key="1">
    <citation type="submission" date="2023-01" db="EMBL/GenBank/DDBJ databases">
        <title>Genome assembly of the deep-sea coral Lophelia pertusa.</title>
        <authorList>
            <person name="Herrera S."/>
            <person name="Cordes E."/>
        </authorList>
    </citation>
    <scope>NUCLEOTIDE SEQUENCE</scope>
    <source>
        <strain evidence="1">USNM1676648</strain>
        <tissue evidence="1">Polyp</tissue>
    </source>
</reference>
<keyword evidence="2" id="KW-1185">Reference proteome</keyword>
<gene>
    <name evidence="1" type="ORF">OS493_031140</name>
</gene>
<dbReference type="InterPro" id="IPR013783">
    <property type="entry name" value="Ig-like_fold"/>
</dbReference>
<dbReference type="AlphaFoldDB" id="A0A9W9Y8J3"/>